<organism evidence="3 4">
    <name type="scientific">Lysinibacillus contaminans</name>
    <dbReference type="NCBI Taxonomy" id="1293441"/>
    <lineage>
        <taxon>Bacteria</taxon>
        <taxon>Bacillati</taxon>
        <taxon>Bacillota</taxon>
        <taxon>Bacilli</taxon>
        <taxon>Bacillales</taxon>
        <taxon>Bacillaceae</taxon>
        <taxon>Lysinibacillus</taxon>
    </lineage>
</organism>
<dbReference type="PROSITE" id="PS00284">
    <property type="entry name" value="SERPIN"/>
    <property type="match status" value="1"/>
</dbReference>
<dbReference type="EMBL" id="LGRV01000005">
    <property type="protein sequence ID" value="KOS66889.1"/>
    <property type="molecule type" value="Genomic_DNA"/>
</dbReference>
<dbReference type="InterPro" id="IPR000215">
    <property type="entry name" value="Serpin_fam"/>
</dbReference>
<proteinExistence type="inferred from homology"/>
<reference evidence="4" key="1">
    <citation type="submission" date="2015-07" db="EMBL/GenBank/DDBJ databases">
        <title>Fjat-14205 dsm 2895.</title>
        <authorList>
            <person name="Liu B."/>
            <person name="Wang J."/>
            <person name="Zhu Y."/>
            <person name="Liu G."/>
            <person name="Chen Q."/>
            <person name="Chen Z."/>
            <person name="Lan J."/>
            <person name="Che J."/>
            <person name="Ge C."/>
            <person name="Shi H."/>
            <person name="Pan Z."/>
            <person name="Liu X."/>
        </authorList>
    </citation>
    <scope>NUCLEOTIDE SEQUENCE [LARGE SCALE GENOMIC DNA]</scope>
    <source>
        <strain evidence="4">DSM 25560</strain>
    </source>
</reference>
<dbReference type="Gene3D" id="2.30.39.10">
    <property type="entry name" value="Alpha-1-antitrypsin, domain 1"/>
    <property type="match status" value="1"/>
</dbReference>
<dbReference type="CDD" id="cd19588">
    <property type="entry name" value="serpin_miropin-like"/>
    <property type="match status" value="1"/>
</dbReference>
<dbReference type="InterPro" id="IPR042178">
    <property type="entry name" value="Serpin_sf_1"/>
</dbReference>
<dbReference type="PANTHER" id="PTHR11461">
    <property type="entry name" value="SERINE PROTEASE INHIBITOR, SERPIN"/>
    <property type="match status" value="1"/>
</dbReference>
<comment type="caution">
    <text evidence="3">The sequence shown here is derived from an EMBL/GenBank/DDBJ whole genome shotgun (WGS) entry which is preliminary data.</text>
</comment>
<dbReference type="PROSITE" id="PS51257">
    <property type="entry name" value="PROKAR_LIPOPROTEIN"/>
    <property type="match status" value="1"/>
</dbReference>
<evidence type="ECO:0000256" key="1">
    <source>
        <dbReference type="RuleBase" id="RU000411"/>
    </source>
</evidence>
<evidence type="ECO:0000313" key="4">
    <source>
        <dbReference type="Proteomes" id="UP000050668"/>
    </source>
</evidence>
<dbReference type="InterPro" id="IPR036186">
    <property type="entry name" value="Serpin_sf"/>
</dbReference>
<dbReference type="Gene3D" id="3.30.497.10">
    <property type="entry name" value="Antithrombin, subunit I, domain 2"/>
    <property type="match status" value="1"/>
</dbReference>
<dbReference type="SMART" id="SM00093">
    <property type="entry name" value="SERPIN"/>
    <property type="match status" value="1"/>
</dbReference>
<keyword evidence="4" id="KW-1185">Reference proteome</keyword>
<dbReference type="Proteomes" id="UP000050668">
    <property type="component" value="Unassembled WGS sequence"/>
</dbReference>
<feature type="domain" description="Serpin" evidence="2">
    <location>
        <begin position="58"/>
        <end position="415"/>
    </location>
</feature>
<evidence type="ECO:0000313" key="3">
    <source>
        <dbReference type="EMBL" id="KOS66889.1"/>
    </source>
</evidence>
<dbReference type="InterPro" id="IPR023796">
    <property type="entry name" value="Serpin_dom"/>
</dbReference>
<dbReference type="Pfam" id="PF00079">
    <property type="entry name" value="Serpin"/>
    <property type="match status" value="1"/>
</dbReference>
<gene>
    <name evidence="3" type="ORF">AEA09_15395</name>
</gene>
<name>A0ABR5JXD4_9BACI</name>
<sequence>MVMNLKKYIATLLLISLLVFVTGCGEGSKSKGLEISSDVQFDKDDYQKIVAANNQLGFQLLKESSEDEKGNIFISPMSLFMALSMVYNGADGETKEEIAKVLHVEGMGVSELNKANASLMSKLHSHSKQIQLNVANSIWLNDEFHFQTDFAQSNSDYFNAEIQEITINDRKSPQKINAWVKKSTNGKIDKIVDESLEADLVAMLINAIYFKGDWTHKFDKEQTQKQSFHLKDGTTKDVSLMALNENLAYFETDKFQAVSLPYGDEAMSMKVFLPKENYSVEELEGMFTVDSWKQWNSSFIKQIGTILLPKFQLEFEVLLNDILKHLEMTTAFDNNANFTKMVQENNPLFISEVKQKTFIDVNEEGTEAAAVTSISLDTASAPAASFFMEVNRPFFIVITDDTTGTILFLGSISNPTESK</sequence>
<dbReference type="SUPFAM" id="SSF56574">
    <property type="entry name" value="Serpins"/>
    <property type="match status" value="1"/>
</dbReference>
<comment type="similarity">
    <text evidence="1">Belongs to the serpin family.</text>
</comment>
<dbReference type="InterPro" id="IPR023795">
    <property type="entry name" value="Serpin_CS"/>
</dbReference>
<evidence type="ECO:0000259" key="2">
    <source>
        <dbReference type="SMART" id="SM00093"/>
    </source>
</evidence>
<dbReference type="PANTHER" id="PTHR11461:SF211">
    <property type="entry name" value="GH10112P-RELATED"/>
    <property type="match status" value="1"/>
</dbReference>
<accession>A0ABR5JXD4</accession>
<protein>
    <recommendedName>
        <fullName evidence="2">Serpin domain-containing protein</fullName>
    </recommendedName>
</protein>
<dbReference type="InterPro" id="IPR042185">
    <property type="entry name" value="Serpin_sf_2"/>
</dbReference>